<protein>
    <submittedName>
        <fullName evidence="10">POT family proton-dependent oligopeptide transporter</fullName>
    </submittedName>
</protein>
<dbReference type="PROSITE" id="PS01023">
    <property type="entry name" value="PTR2_2"/>
    <property type="match status" value="1"/>
</dbReference>
<evidence type="ECO:0000256" key="4">
    <source>
        <dbReference type="ARBA" id="ARBA00022692"/>
    </source>
</evidence>
<dbReference type="PANTHER" id="PTHR23517:SF15">
    <property type="entry name" value="PROTON-DEPENDENT OLIGOPEPTIDE FAMILY TRANSPORT PROTEIN"/>
    <property type="match status" value="1"/>
</dbReference>
<dbReference type="PROSITE" id="PS01022">
    <property type="entry name" value="PTR2_1"/>
    <property type="match status" value="1"/>
</dbReference>
<evidence type="ECO:0000313" key="10">
    <source>
        <dbReference type="EMBL" id="NJC27840.1"/>
    </source>
</evidence>
<evidence type="ECO:0000313" key="11">
    <source>
        <dbReference type="Proteomes" id="UP000770785"/>
    </source>
</evidence>
<comment type="similarity">
    <text evidence="8">Belongs to the major facilitator superfamily. Proton-dependent oligopeptide transporter (POT/PTR) (TC 2.A.17) family.</text>
</comment>
<dbReference type="InterPro" id="IPR000109">
    <property type="entry name" value="POT_fam"/>
</dbReference>
<organism evidence="10 11">
    <name type="scientific">Neolewinella antarctica</name>
    <dbReference type="NCBI Taxonomy" id="442734"/>
    <lineage>
        <taxon>Bacteria</taxon>
        <taxon>Pseudomonadati</taxon>
        <taxon>Bacteroidota</taxon>
        <taxon>Saprospiria</taxon>
        <taxon>Saprospirales</taxon>
        <taxon>Lewinellaceae</taxon>
        <taxon>Neolewinella</taxon>
    </lineage>
</organism>
<feature type="transmembrane region" description="Helical" evidence="9">
    <location>
        <begin position="485"/>
        <end position="508"/>
    </location>
</feature>
<keyword evidence="3" id="KW-1003">Cell membrane</keyword>
<dbReference type="CDD" id="cd17346">
    <property type="entry name" value="MFS_DtpA_like"/>
    <property type="match status" value="1"/>
</dbReference>
<dbReference type="PANTHER" id="PTHR23517">
    <property type="entry name" value="RESISTANCE PROTEIN MDTM, PUTATIVE-RELATED-RELATED"/>
    <property type="match status" value="1"/>
</dbReference>
<feature type="transmembrane region" description="Helical" evidence="9">
    <location>
        <begin position="451"/>
        <end position="473"/>
    </location>
</feature>
<feature type="transmembrane region" description="Helical" evidence="9">
    <location>
        <begin position="151"/>
        <end position="175"/>
    </location>
</feature>
<keyword evidence="5" id="KW-0571">Peptide transport</keyword>
<keyword evidence="4 8" id="KW-0812">Transmembrane</keyword>
<keyword evidence="6 9" id="KW-1133">Transmembrane helix</keyword>
<feature type="transmembrane region" description="Helical" evidence="9">
    <location>
        <begin position="418"/>
        <end position="439"/>
    </location>
</feature>
<comment type="subcellular location">
    <subcellularLocation>
        <location evidence="1">Cell membrane</location>
        <topology evidence="1">Multi-pass membrane protein</topology>
    </subcellularLocation>
    <subcellularLocation>
        <location evidence="8">Membrane</location>
        <topology evidence="8">Multi-pass membrane protein</topology>
    </subcellularLocation>
</comment>
<dbReference type="RefSeq" id="WP_168039316.1">
    <property type="nucleotide sequence ID" value="NZ_JAATJH010000006.1"/>
</dbReference>
<keyword evidence="2 8" id="KW-0813">Transport</keyword>
<evidence type="ECO:0000256" key="6">
    <source>
        <dbReference type="ARBA" id="ARBA00022989"/>
    </source>
</evidence>
<dbReference type="EMBL" id="JAATJH010000006">
    <property type="protein sequence ID" value="NJC27840.1"/>
    <property type="molecule type" value="Genomic_DNA"/>
</dbReference>
<sequence length="620" mass="68225">MATRLTTLPNAEQNIFGQKPALFVLFFTEMWERFSYYGMRVLLVVFLVDIAFGETPWSRADALALYGIYTGFVYFTPMIGGILADKYLGYRNAVILGAFIMTLGHAAMAFEIEYAFYLGLLLLIIGNGLFKPNISSIVGQLYQNEPERKDGAYTIFYMGINAGAFLGILLCSYYGESAEYGYSYGFGLAGIFMLIGLIQFYFAQGIFGRIGLPPSEMAAYDDANPNATTQSTREAAAVEPDGATLDAHLTKIQDGGVHDEAGHPVSEGDGQDGPRAIRWGIIGAVIMVVMYFIVQYVAGPQDNALQVFSRHFMPPIIIGSVVGFLGWILSDTSLYQVERDRVWSIIVFSFFIVFFWWAFEQAGGSMTIFALDYTDRTLDAENAGTFKIANLLLTVIPVMVLTYVLFKLFAITFKKYSLANLVLGFAFVIVWILVGIMLYEQFTNESLEVPAGWFQIFNSLFIICFAPAFAKLWEQRISWLKRGPVKFAMGLILLGIGFAILALGAAGIPDGAETASVSMFWLIAAYLFHTLGELCISPVGLSYVSKLAPVRLIGLMFGVFFVANFVANFAGGLTGSYIEPIAEAVGLSGFFLIFAIIPIAAGIIFIAISGWMKKMMHGID</sequence>
<reference evidence="10 11" key="1">
    <citation type="submission" date="2020-03" db="EMBL/GenBank/DDBJ databases">
        <title>Genomic Encyclopedia of Type Strains, Phase IV (KMG-IV): sequencing the most valuable type-strain genomes for metagenomic binning, comparative biology and taxonomic classification.</title>
        <authorList>
            <person name="Goeker M."/>
        </authorList>
    </citation>
    <scope>NUCLEOTIDE SEQUENCE [LARGE SCALE GENOMIC DNA]</scope>
    <source>
        <strain evidence="10 11">DSM 105096</strain>
    </source>
</reference>
<evidence type="ECO:0000256" key="9">
    <source>
        <dbReference type="SAM" id="Phobius"/>
    </source>
</evidence>
<dbReference type="InterPro" id="IPR050171">
    <property type="entry name" value="MFS_Transporters"/>
</dbReference>
<feature type="transmembrane region" description="Helical" evidence="9">
    <location>
        <begin position="311"/>
        <end position="330"/>
    </location>
</feature>
<evidence type="ECO:0000256" key="2">
    <source>
        <dbReference type="ARBA" id="ARBA00022448"/>
    </source>
</evidence>
<dbReference type="InterPro" id="IPR005279">
    <property type="entry name" value="Dipep/tripep_permease"/>
</dbReference>
<evidence type="ECO:0000256" key="8">
    <source>
        <dbReference type="RuleBase" id="RU003755"/>
    </source>
</evidence>
<dbReference type="InterPro" id="IPR036259">
    <property type="entry name" value="MFS_trans_sf"/>
</dbReference>
<feature type="transmembrane region" description="Helical" evidence="9">
    <location>
        <begin position="520"/>
        <end position="541"/>
    </location>
</feature>
<keyword evidence="7 9" id="KW-0472">Membrane</keyword>
<feature type="transmembrane region" description="Helical" evidence="9">
    <location>
        <begin position="342"/>
        <end position="359"/>
    </location>
</feature>
<evidence type="ECO:0000256" key="5">
    <source>
        <dbReference type="ARBA" id="ARBA00022856"/>
    </source>
</evidence>
<feature type="transmembrane region" description="Helical" evidence="9">
    <location>
        <begin position="181"/>
        <end position="202"/>
    </location>
</feature>
<feature type="transmembrane region" description="Helical" evidence="9">
    <location>
        <begin position="90"/>
        <end position="108"/>
    </location>
</feature>
<feature type="transmembrane region" description="Helical" evidence="9">
    <location>
        <begin position="553"/>
        <end position="578"/>
    </location>
</feature>
<evidence type="ECO:0000256" key="3">
    <source>
        <dbReference type="ARBA" id="ARBA00022475"/>
    </source>
</evidence>
<gene>
    <name evidence="10" type="ORF">GGR27_003358</name>
</gene>
<name>A0ABX0XEV9_9BACT</name>
<feature type="transmembrane region" description="Helical" evidence="9">
    <location>
        <begin position="64"/>
        <end position="83"/>
    </location>
</feature>
<keyword evidence="5" id="KW-0653">Protein transport</keyword>
<keyword evidence="11" id="KW-1185">Reference proteome</keyword>
<dbReference type="InterPro" id="IPR018456">
    <property type="entry name" value="PTR2_symporter_CS"/>
</dbReference>
<evidence type="ECO:0000256" key="7">
    <source>
        <dbReference type="ARBA" id="ARBA00023136"/>
    </source>
</evidence>
<feature type="transmembrane region" description="Helical" evidence="9">
    <location>
        <begin position="279"/>
        <end position="299"/>
    </location>
</feature>
<dbReference type="SUPFAM" id="SSF103473">
    <property type="entry name" value="MFS general substrate transporter"/>
    <property type="match status" value="1"/>
</dbReference>
<dbReference type="Pfam" id="PF00854">
    <property type="entry name" value="PTR2"/>
    <property type="match status" value="2"/>
</dbReference>
<dbReference type="Proteomes" id="UP000770785">
    <property type="component" value="Unassembled WGS sequence"/>
</dbReference>
<feature type="transmembrane region" description="Helical" evidence="9">
    <location>
        <begin position="388"/>
        <end position="406"/>
    </location>
</feature>
<evidence type="ECO:0000256" key="1">
    <source>
        <dbReference type="ARBA" id="ARBA00004651"/>
    </source>
</evidence>
<dbReference type="Gene3D" id="1.20.1250.20">
    <property type="entry name" value="MFS general substrate transporter like domains"/>
    <property type="match status" value="3"/>
</dbReference>
<comment type="caution">
    <text evidence="10">The sequence shown here is derived from an EMBL/GenBank/DDBJ whole genome shotgun (WGS) entry which is preliminary data.</text>
</comment>
<feature type="transmembrane region" description="Helical" evidence="9">
    <location>
        <begin position="34"/>
        <end position="52"/>
    </location>
</feature>
<feature type="transmembrane region" description="Helical" evidence="9">
    <location>
        <begin position="584"/>
        <end position="608"/>
    </location>
</feature>
<dbReference type="NCBIfam" id="TIGR00924">
    <property type="entry name" value="yjdL_sub1_fam"/>
    <property type="match status" value="1"/>
</dbReference>
<proteinExistence type="inferred from homology"/>
<accession>A0ABX0XEV9</accession>
<feature type="transmembrane region" description="Helical" evidence="9">
    <location>
        <begin position="114"/>
        <end position="130"/>
    </location>
</feature>